<evidence type="ECO:0000256" key="1">
    <source>
        <dbReference type="SAM" id="MobiDB-lite"/>
    </source>
</evidence>
<evidence type="ECO:0008006" key="6">
    <source>
        <dbReference type="Google" id="ProtNLM"/>
    </source>
</evidence>
<organism evidence="4 5">
    <name type="scientific">Brachybacterium alimentarium</name>
    <dbReference type="NCBI Taxonomy" id="47845"/>
    <lineage>
        <taxon>Bacteria</taxon>
        <taxon>Bacillati</taxon>
        <taxon>Actinomycetota</taxon>
        <taxon>Actinomycetes</taxon>
        <taxon>Micrococcales</taxon>
        <taxon>Dermabacteraceae</taxon>
        <taxon>Brachybacterium</taxon>
    </lineage>
</organism>
<proteinExistence type="predicted"/>
<feature type="region of interest" description="Disordered" evidence="1">
    <location>
        <begin position="1"/>
        <end position="49"/>
    </location>
</feature>
<dbReference type="PANTHER" id="PTHR35568:SF1">
    <property type="entry name" value="TRANSCRIPTIONAL REGULATOR DAUR"/>
    <property type="match status" value="1"/>
</dbReference>
<accession>A0A2A3YNG5</accession>
<dbReference type="InterPro" id="IPR039445">
    <property type="entry name" value="DauR-like_HTH"/>
</dbReference>
<evidence type="ECO:0000259" key="3">
    <source>
        <dbReference type="Pfam" id="PF13309"/>
    </source>
</evidence>
<dbReference type="AlphaFoldDB" id="A0A2A3YNG5"/>
<feature type="compositionally biased region" description="Low complexity" evidence="1">
    <location>
        <begin position="8"/>
        <end position="49"/>
    </location>
</feature>
<dbReference type="InterPro" id="IPR013559">
    <property type="entry name" value="YheO"/>
</dbReference>
<dbReference type="Pfam" id="PF08348">
    <property type="entry name" value="PAS_6"/>
    <property type="match status" value="1"/>
</dbReference>
<sequence>MTAERTRPSTPARTTSSAGPSTGAAAESGTGAGAGMAPSAGPGAAASTAAGGLPRARFATFEDAYRALTPLMGAITSVVGSHCEVVLHDLSRGDLDHSVAAIVNGHLSGRTVGGPSTNLGVEVLRDQSTDHDAHGYRGRTADGRELISSSTYYRDHDGNVIAAFCINVDLTPVQTAMTALDALLPTAREDVAERPKELVGPDISSVLEEMVDESIAHVGKPVPALTKPERIEVLRLLEERGAFRIKRAADLVSARLGVSRVTVYGYLDEIRRG</sequence>
<evidence type="ECO:0000313" key="5">
    <source>
        <dbReference type="Proteomes" id="UP000218598"/>
    </source>
</evidence>
<feature type="domain" description="Transcriptional regulator DauR-like HTH" evidence="3">
    <location>
        <begin position="207"/>
        <end position="268"/>
    </location>
</feature>
<dbReference type="PANTHER" id="PTHR35568">
    <property type="entry name" value="TRANSCRIPTIONAL REGULATOR DAUR"/>
    <property type="match status" value="1"/>
</dbReference>
<dbReference type="InterPro" id="IPR039446">
    <property type="entry name" value="DauR-like"/>
</dbReference>
<evidence type="ECO:0000313" key="4">
    <source>
        <dbReference type="EMBL" id="PCC40635.1"/>
    </source>
</evidence>
<name>A0A2A3YNG5_9MICO</name>
<keyword evidence="5" id="KW-1185">Reference proteome</keyword>
<reference evidence="4 5" key="1">
    <citation type="journal article" date="2017" name="Elife">
        <title>Extensive horizontal gene transfer in cheese-associated bacteria.</title>
        <authorList>
            <person name="Bonham K.S."/>
            <person name="Wolfe B.E."/>
            <person name="Dutton R.J."/>
        </authorList>
    </citation>
    <scope>NUCLEOTIDE SEQUENCE [LARGE SCALE GENOMIC DNA]</scope>
    <source>
        <strain evidence="4 5">341_9</strain>
    </source>
</reference>
<feature type="domain" description="YheO-like" evidence="2">
    <location>
        <begin position="68"/>
        <end position="176"/>
    </location>
</feature>
<dbReference type="Proteomes" id="UP000218598">
    <property type="component" value="Unassembled WGS sequence"/>
</dbReference>
<gene>
    <name evidence="4" type="ORF">CIK66_02355</name>
</gene>
<dbReference type="EMBL" id="NRGR01000005">
    <property type="protein sequence ID" value="PCC40635.1"/>
    <property type="molecule type" value="Genomic_DNA"/>
</dbReference>
<protein>
    <recommendedName>
        <fullName evidence="6">Transcriptional regulator</fullName>
    </recommendedName>
</protein>
<comment type="caution">
    <text evidence="4">The sequence shown here is derived from an EMBL/GenBank/DDBJ whole genome shotgun (WGS) entry which is preliminary data.</text>
</comment>
<evidence type="ECO:0000259" key="2">
    <source>
        <dbReference type="Pfam" id="PF08348"/>
    </source>
</evidence>
<dbReference type="Pfam" id="PF13309">
    <property type="entry name" value="HTH_22"/>
    <property type="match status" value="1"/>
</dbReference>